<keyword evidence="2 6" id="KW-0889">Transcription antitermination</keyword>
<keyword evidence="3 6" id="KW-0694">RNA-binding</keyword>
<dbReference type="EMBL" id="ACYG01000024">
    <property type="protein sequence ID" value="EEV17764.1"/>
    <property type="molecule type" value="Genomic_DNA"/>
</dbReference>
<keyword evidence="4 6" id="KW-0805">Transcription regulation</keyword>
<proteinExistence type="inferred from homology"/>
<dbReference type="SUPFAM" id="SSF48013">
    <property type="entry name" value="NusB-like"/>
    <property type="match status" value="1"/>
</dbReference>
<dbReference type="HAMAP" id="MF_00073">
    <property type="entry name" value="NusB"/>
    <property type="match status" value="1"/>
</dbReference>
<accession>C8PI00</accession>
<feature type="compositionally biased region" description="Low complexity" evidence="7">
    <location>
        <begin position="220"/>
        <end position="231"/>
    </location>
</feature>
<keyword evidence="5 6" id="KW-0804">Transcription</keyword>
<evidence type="ECO:0000256" key="4">
    <source>
        <dbReference type="ARBA" id="ARBA00023015"/>
    </source>
</evidence>
<evidence type="ECO:0000313" key="10">
    <source>
        <dbReference type="Proteomes" id="UP000005709"/>
    </source>
</evidence>
<evidence type="ECO:0000256" key="7">
    <source>
        <dbReference type="SAM" id="MobiDB-lite"/>
    </source>
</evidence>
<dbReference type="GO" id="GO:0003723">
    <property type="term" value="F:RNA binding"/>
    <property type="evidence" value="ECO:0007669"/>
    <property type="project" value="UniProtKB-UniRule"/>
</dbReference>
<protein>
    <recommendedName>
        <fullName evidence="6">Transcription antitermination protein NusB</fullName>
    </recommendedName>
    <alternativeName>
        <fullName evidence="6">Antitermination factor NusB</fullName>
    </alternativeName>
</protein>
<comment type="caution">
    <text evidence="9">The sequence shown here is derived from an EMBL/GenBank/DDBJ whole genome shotgun (WGS) entry which is preliminary data.</text>
</comment>
<dbReference type="Pfam" id="PF01029">
    <property type="entry name" value="NusB"/>
    <property type="match status" value="1"/>
</dbReference>
<feature type="domain" description="NusB/RsmB/TIM44" evidence="8">
    <location>
        <begin position="5"/>
        <end position="125"/>
    </location>
</feature>
<evidence type="ECO:0000256" key="3">
    <source>
        <dbReference type="ARBA" id="ARBA00022884"/>
    </source>
</evidence>
<feature type="region of interest" description="Disordered" evidence="7">
    <location>
        <begin position="155"/>
        <end position="342"/>
    </location>
</feature>
<dbReference type="eggNOG" id="COG0781">
    <property type="taxonomic scope" value="Bacteria"/>
</dbReference>
<comment type="function">
    <text evidence="6">Involved in transcription antitermination. Required for transcription of ribosomal RNA (rRNA) genes. Binds specifically to the boxA antiterminator sequence of the ribosomal RNA (rrn) operons.</text>
</comment>
<organism evidence="9 10">
    <name type="scientific">Campylobacter gracilis RM3268</name>
    <dbReference type="NCBI Taxonomy" id="553220"/>
    <lineage>
        <taxon>Bacteria</taxon>
        <taxon>Pseudomonadati</taxon>
        <taxon>Campylobacterota</taxon>
        <taxon>Epsilonproteobacteria</taxon>
        <taxon>Campylobacterales</taxon>
        <taxon>Campylobacteraceae</taxon>
        <taxon>Campylobacter</taxon>
    </lineage>
</organism>
<reference evidence="9 10" key="1">
    <citation type="submission" date="2009-07" db="EMBL/GenBank/DDBJ databases">
        <authorList>
            <person name="Madupu R."/>
            <person name="Sebastian Y."/>
            <person name="Durkin A.S."/>
            <person name="Torralba M."/>
            <person name="Methe B."/>
            <person name="Sutton G.G."/>
            <person name="Strausberg R.L."/>
            <person name="Nelson K.E."/>
        </authorList>
    </citation>
    <scope>NUCLEOTIDE SEQUENCE [LARGE SCALE GENOMIC DNA]</scope>
    <source>
        <strain evidence="9 10">RM3268</strain>
    </source>
</reference>
<evidence type="ECO:0000313" key="9">
    <source>
        <dbReference type="EMBL" id="EEV17764.1"/>
    </source>
</evidence>
<dbReference type="OrthoDB" id="9797817at2"/>
<dbReference type="PANTHER" id="PTHR11078:SF3">
    <property type="entry name" value="ANTITERMINATION NUSB DOMAIN-CONTAINING PROTEIN"/>
    <property type="match status" value="1"/>
</dbReference>
<name>C8PI00_9BACT</name>
<gene>
    <name evidence="6 9" type="primary">nusB</name>
    <name evidence="9" type="ORF">CAMGR0001_0596</name>
</gene>
<dbReference type="InterPro" id="IPR006027">
    <property type="entry name" value="NusB_RsmB_TIM44"/>
</dbReference>
<keyword evidence="10" id="KW-1185">Reference proteome</keyword>
<dbReference type="GO" id="GO:0031564">
    <property type="term" value="P:transcription antitermination"/>
    <property type="evidence" value="ECO:0007669"/>
    <property type="project" value="UniProtKB-KW"/>
</dbReference>
<evidence type="ECO:0000259" key="8">
    <source>
        <dbReference type="Pfam" id="PF01029"/>
    </source>
</evidence>
<evidence type="ECO:0000256" key="2">
    <source>
        <dbReference type="ARBA" id="ARBA00022814"/>
    </source>
</evidence>
<dbReference type="InterPro" id="IPR035926">
    <property type="entry name" value="NusB-like_sf"/>
</dbReference>
<feature type="compositionally biased region" description="Polar residues" evidence="7">
    <location>
        <begin position="163"/>
        <end position="175"/>
    </location>
</feature>
<dbReference type="PANTHER" id="PTHR11078">
    <property type="entry name" value="N UTILIZATION SUBSTANCE PROTEIN B-RELATED"/>
    <property type="match status" value="1"/>
</dbReference>
<dbReference type="GO" id="GO:0006353">
    <property type="term" value="P:DNA-templated transcription termination"/>
    <property type="evidence" value="ECO:0007669"/>
    <property type="project" value="UniProtKB-UniRule"/>
</dbReference>
<dbReference type="Gene3D" id="1.10.940.10">
    <property type="entry name" value="NusB-like"/>
    <property type="match status" value="1"/>
</dbReference>
<dbReference type="STRING" id="824.CGRAC_1770"/>
<dbReference type="InterPro" id="IPR011605">
    <property type="entry name" value="NusB_fam"/>
</dbReference>
<dbReference type="GO" id="GO:0005829">
    <property type="term" value="C:cytosol"/>
    <property type="evidence" value="ECO:0007669"/>
    <property type="project" value="TreeGrafter"/>
</dbReference>
<dbReference type="Proteomes" id="UP000005709">
    <property type="component" value="Unassembled WGS sequence"/>
</dbReference>
<evidence type="ECO:0000256" key="5">
    <source>
        <dbReference type="ARBA" id="ARBA00023163"/>
    </source>
</evidence>
<dbReference type="AlphaFoldDB" id="C8PI00"/>
<sequence length="342" mass="36885">MATRHQARLAAISLLYSRDMNGGGEDFADEYLEEKRIRNEQRNWTLALLRGASENLAAVDALIDENLKEFKLAEISALERAILRLGAYELRFTDTDAGIVINEAINSAKELGISPRFINGVLDALKDSPVNIAADKISKPTATASENLETTTEAVKNFKPATEKNSAVSDSNDTAKNFIPAGADGKTKNFTKTKRDGTPKNSTARRSRPSKKPANLKTRSAPAKKSEAAASKKFKTERNFKTGDKFKTEKTGKNFKTGERGKNFKAGERGKDAAPKKESADRNFRVGKSAAPKKGTAGKNTAPKSSAGRKISTAPKKSAGGRGALSKRPAGNKGTVRGKDKR</sequence>
<evidence type="ECO:0000256" key="6">
    <source>
        <dbReference type="HAMAP-Rule" id="MF_00073"/>
    </source>
</evidence>
<feature type="compositionally biased region" description="Basic and acidic residues" evidence="7">
    <location>
        <begin position="234"/>
        <end position="284"/>
    </location>
</feature>
<evidence type="ECO:0000256" key="1">
    <source>
        <dbReference type="ARBA" id="ARBA00005952"/>
    </source>
</evidence>
<comment type="similarity">
    <text evidence="1 6">Belongs to the NusB family.</text>
</comment>
<dbReference type="NCBIfam" id="TIGR01951">
    <property type="entry name" value="nusB"/>
    <property type="match status" value="1"/>
</dbReference>